<dbReference type="Gene3D" id="3.30.457.10">
    <property type="entry name" value="Copper amine oxidase-like, N-terminal domain"/>
    <property type="match status" value="1"/>
</dbReference>
<dbReference type="InterPro" id="IPR036582">
    <property type="entry name" value="Mao_N_sf"/>
</dbReference>
<feature type="domain" description="Copper amine oxidase-like N-terminal" evidence="1">
    <location>
        <begin position="388"/>
        <end position="502"/>
    </location>
</feature>
<comment type="caution">
    <text evidence="2">The sequence shown here is derived from an EMBL/GenBank/DDBJ whole genome shotgun (WGS) entry which is preliminary data.</text>
</comment>
<sequence>MGVERVHFIEKGIVYMKNVLNAGKWMLAAVLSLGIIGVSNASVVSAEQKSSNAIQEYGSNSLVKKDKTYWVWGNYQAVPTQLHGIGPVTRIVGPYVVTDDKKVWYLKGSAISPEIKIHPVSGINDMVFWNGDLAIDADGKVYIVADEDNAQFKELSGIDQVEKIAAYSPEHPNPERWFFLKKDGTVWEGTNKLTSFEKVASLPQVKSVASGLVLKKDGTVWSWPLQFPAGSTPAPSQVDGLAAIQSIYSNREANLAIDAASRLWFWGGTWTGVSDVTTVHDNSKPIQLKNISDVKEAYVVERSIIALTNGGNVYQASIETESMSSGAKFELIASNISSVKAGWRHIIMQKADGSLWGWGINKDAELGYGDYEFMHAQAVPVHRAVSLVLNGETVKMNNGVVIHKGQAFVPIRSIFEKLGATIKFDILSKVVTVSRSNAGTGSAELTIDVNYKSGTMTLNGKEVQLDNKPFAIKGTSYLPLRFISEKLGAKVEWLQKEDKISITMK</sequence>
<proteinExistence type="predicted"/>
<gene>
    <name evidence="2" type="ORF">PAALTS15_11249</name>
</gene>
<dbReference type="PATRIC" id="fig|1117108.3.peg.2338"/>
<dbReference type="Gene3D" id="2.130.10.30">
    <property type="entry name" value="Regulator of chromosome condensation 1/beta-lactamase-inhibitor protein II"/>
    <property type="match status" value="2"/>
</dbReference>
<dbReference type="Pfam" id="PF07833">
    <property type="entry name" value="Cu_amine_oxidN1"/>
    <property type="match status" value="1"/>
</dbReference>
<evidence type="ECO:0000313" key="3">
    <source>
        <dbReference type="Proteomes" id="UP000015344"/>
    </source>
</evidence>
<organism evidence="2 3">
    <name type="scientific">Paenibacillus alvei TS-15</name>
    <dbReference type="NCBI Taxonomy" id="1117108"/>
    <lineage>
        <taxon>Bacteria</taxon>
        <taxon>Bacillati</taxon>
        <taxon>Bacillota</taxon>
        <taxon>Bacilli</taxon>
        <taxon>Bacillales</taxon>
        <taxon>Paenibacillaceae</taxon>
        <taxon>Paenibacillus</taxon>
    </lineage>
</organism>
<reference evidence="2 3" key="1">
    <citation type="submission" date="2013-05" db="EMBL/GenBank/DDBJ databases">
        <authorList>
            <person name="Strain E.A."/>
            <person name="Brown E."/>
            <person name="Allard M.W."/>
            <person name="Luo Y.L."/>
        </authorList>
    </citation>
    <scope>NUCLEOTIDE SEQUENCE [LARGE SCALE GENOMIC DNA]</scope>
    <source>
        <strain evidence="2 3">TS-15</strain>
    </source>
</reference>
<dbReference type="SUPFAM" id="SSF55383">
    <property type="entry name" value="Copper amine oxidase, domain N"/>
    <property type="match status" value="1"/>
</dbReference>
<dbReference type="InterPro" id="IPR009091">
    <property type="entry name" value="RCC1/BLIP-II"/>
</dbReference>
<dbReference type="Proteomes" id="UP000015344">
    <property type="component" value="Unassembled WGS sequence"/>
</dbReference>
<dbReference type="InterPro" id="IPR012854">
    <property type="entry name" value="Cu_amine_oxidase-like_N"/>
</dbReference>
<name>S9TYR3_PAEAL</name>
<accession>S9TYR3</accession>
<dbReference type="EMBL" id="ATMT01000044">
    <property type="protein sequence ID" value="EPY07366.1"/>
    <property type="molecule type" value="Genomic_DNA"/>
</dbReference>
<dbReference type="eggNOG" id="COG5184">
    <property type="taxonomic scope" value="Bacteria"/>
</dbReference>
<evidence type="ECO:0000259" key="1">
    <source>
        <dbReference type="Pfam" id="PF07833"/>
    </source>
</evidence>
<evidence type="ECO:0000313" key="2">
    <source>
        <dbReference type="EMBL" id="EPY07366.1"/>
    </source>
</evidence>
<dbReference type="AlphaFoldDB" id="S9TYR3"/>
<protein>
    <submittedName>
        <fullName evidence="2">Copper amine oxidase domain protein</fullName>
    </submittedName>
</protein>
<dbReference type="SUPFAM" id="SSF50985">
    <property type="entry name" value="RCC1/BLIP-II"/>
    <property type="match status" value="1"/>
</dbReference>